<dbReference type="Proteomes" id="UP000188388">
    <property type="component" value="Unassembled WGS sequence"/>
</dbReference>
<sequence length="346" mass="38581">MVSRVMDSGPKVLVLGAGRRVRDHIAPALFGLGLTRSDITIVRRRAAAGEGLLEGIPVRDWHALAPQYGLVLNCVCQHNLVETQTRALRLFPGAMHFCDTPIFFKFIQLPATLGLARSSNLYSLEDWPFMPNLPPIFGLCRKAADDYHLRFEHIGIPTHFFSVARSVAAIGRRRRIRLVIRRRNITTDLALGGQARCVLVKPEEDMCAKISCWANGQLIEDFYELRSATEAVFHPEVVSRVLDGVRLRYFLGAHCLREVLIPAEVAARFHGRTDRRAAHDLDKIAGLMDVLGSALAGQPAAYAYSDSVHDAVAARLEARARFAWAFPAPYRGDHRPPMSYLQHASE</sequence>
<gene>
    <name evidence="1" type="ORF">BQ8794_230087</name>
</gene>
<keyword evidence="2" id="KW-1185">Reference proteome</keyword>
<evidence type="ECO:0000313" key="2">
    <source>
        <dbReference type="Proteomes" id="UP000188388"/>
    </source>
</evidence>
<proteinExistence type="predicted"/>
<protein>
    <submittedName>
        <fullName evidence="1">Uncharacterized protein</fullName>
    </submittedName>
</protein>
<evidence type="ECO:0000313" key="1">
    <source>
        <dbReference type="EMBL" id="SIT55777.1"/>
    </source>
</evidence>
<dbReference type="AlphaFoldDB" id="A0A1R3VBN7"/>
<dbReference type="STRING" id="1631249.BQ8794_230087"/>
<reference evidence="2" key="1">
    <citation type="submission" date="2017-01" db="EMBL/GenBank/DDBJ databases">
        <authorList>
            <person name="Brunel B."/>
        </authorList>
    </citation>
    <scope>NUCLEOTIDE SEQUENCE [LARGE SCALE GENOMIC DNA]</scope>
</reference>
<name>A0A1R3VBN7_9HYPH</name>
<organism evidence="1 2">
    <name type="scientific">Mesorhizobium prunaredense</name>
    <dbReference type="NCBI Taxonomy" id="1631249"/>
    <lineage>
        <taxon>Bacteria</taxon>
        <taxon>Pseudomonadati</taxon>
        <taxon>Pseudomonadota</taxon>
        <taxon>Alphaproteobacteria</taxon>
        <taxon>Hyphomicrobiales</taxon>
        <taxon>Phyllobacteriaceae</taxon>
        <taxon>Mesorhizobium</taxon>
    </lineage>
</organism>
<accession>A0A1R3VBN7</accession>
<dbReference type="EMBL" id="FTPD01000016">
    <property type="protein sequence ID" value="SIT55777.1"/>
    <property type="molecule type" value="Genomic_DNA"/>
</dbReference>